<keyword evidence="2" id="KW-1185">Reference proteome</keyword>
<name>A0A7J8T778_GOSDV</name>
<dbReference type="AlphaFoldDB" id="A0A7J8T778"/>
<organism evidence="1 2">
    <name type="scientific">Gossypium davidsonii</name>
    <name type="common">Davidson's cotton</name>
    <name type="synonym">Gossypium klotzschianum subsp. davidsonii</name>
    <dbReference type="NCBI Taxonomy" id="34287"/>
    <lineage>
        <taxon>Eukaryota</taxon>
        <taxon>Viridiplantae</taxon>
        <taxon>Streptophyta</taxon>
        <taxon>Embryophyta</taxon>
        <taxon>Tracheophyta</taxon>
        <taxon>Spermatophyta</taxon>
        <taxon>Magnoliopsida</taxon>
        <taxon>eudicotyledons</taxon>
        <taxon>Gunneridae</taxon>
        <taxon>Pentapetalae</taxon>
        <taxon>rosids</taxon>
        <taxon>malvids</taxon>
        <taxon>Malvales</taxon>
        <taxon>Malvaceae</taxon>
        <taxon>Malvoideae</taxon>
        <taxon>Gossypium</taxon>
    </lineage>
</organism>
<dbReference type="EMBL" id="JABFAC010237387">
    <property type="protein sequence ID" value="MBA0634248.1"/>
    <property type="molecule type" value="Genomic_DNA"/>
</dbReference>
<accession>A0A7J8T778</accession>
<reference evidence="1 2" key="1">
    <citation type="journal article" date="2019" name="Genome Biol. Evol.">
        <title>Insights into the evolution of the New World diploid cottons (Gossypium, subgenus Houzingenia) based on genome sequencing.</title>
        <authorList>
            <person name="Grover C.E."/>
            <person name="Arick M.A. 2nd"/>
            <person name="Thrash A."/>
            <person name="Conover J.L."/>
            <person name="Sanders W.S."/>
            <person name="Peterson D.G."/>
            <person name="Frelichowski J.E."/>
            <person name="Scheffler J.A."/>
            <person name="Scheffler B.E."/>
            <person name="Wendel J.F."/>
        </authorList>
    </citation>
    <scope>NUCLEOTIDE SEQUENCE [LARGE SCALE GENOMIC DNA]</scope>
    <source>
        <strain evidence="1">27</strain>
        <tissue evidence="1">Leaf</tissue>
    </source>
</reference>
<evidence type="ECO:0000313" key="1">
    <source>
        <dbReference type="EMBL" id="MBA0634248.1"/>
    </source>
</evidence>
<proteinExistence type="predicted"/>
<gene>
    <name evidence="1" type="ORF">Godav_029414</name>
</gene>
<protein>
    <submittedName>
        <fullName evidence="1">Uncharacterized protein</fullName>
    </submittedName>
</protein>
<dbReference type="Proteomes" id="UP000593561">
    <property type="component" value="Unassembled WGS sequence"/>
</dbReference>
<evidence type="ECO:0000313" key="2">
    <source>
        <dbReference type="Proteomes" id="UP000593561"/>
    </source>
</evidence>
<comment type="caution">
    <text evidence="1">The sequence shown here is derived from an EMBL/GenBank/DDBJ whole genome shotgun (WGS) entry which is preliminary data.</text>
</comment>
<sequence length="163" mass="18595">MKDIFVVGISFQQLLQVEGWRREPVLCTHDEDCKDYCKGLYRCIKGCCNCFDEMQVQQQQQHVNEAIPVSSLPDMGSRSLTLLLSVLLIVSCMSFQQVLQVEGWREIPVLCTHDEQCKQYCKGEYRCINGSCNCADEMQVQQHVNEAAPVSSYVRAHSPTTMH</sequence>